<feature type="compositionally biased region" description="Polar residues" evidence="1">
    <location>
        <begin position="69"/>
        <end position="95"/>
    </location>
</feature>
<dbReference type="SUPFAM" id="SSF56574">
    <property type="entry name" value="Serpins"/>
    <property type="match status" value="1"/>
</dbReference>
<protein>
    <recommendedName>
        <fullName evidence="2">Serpin domain-containing protein</fullName>
    </recommendedName>
</protein>
<dbReference type="InterPro" id="IPR042185">
    <property type="entry name" value="Serpin_sf_2"/>
</dbReference>
<feature type="domain" description="Serpin" evidence="2">
    <location>
        <begin position="59"/>
        <end position="137"/>
    </location>
</feature>
<dbReference type="InterPro" id="IPR036186">
    <property type="entry name" value="Serpin_sf"/>
</dbReference>
<reference evidence="4" key="1">
    <citation type="submission" date="2017-01" db="EMBL/GenBank/DDBJ databases">
        <title>Comparative genomics of anhydrobiosis in the tardigrade Hypsibius dujardini.</title>
        <authorList>
            <person name="Yoshida Y."/>
            <person name="Koutsovoulos G."/>
            <person name="Laetsch D."/>
            <person name="Stevens L."/>
            <person name="Kumar S."/>
            <person name="Horikawa D."/>
            <person name="Ishino K."/>
            <person name="Komine S."/>
            <person name="Tomita M."/>
            <person name="Blaxter M."/>
            <person name="Arakawa K."/>
        </authorList>
    </citation>
    <scope>NUCLEOTIDE SEQUENCE [LARGE SCALE GENOMIC DNA]</scope>
    <source>
        <strain evidence="4">Z151</strain>
    </source>
</reference>
<evidence type="ECO:0000313" key="3">
    <source>
        <dbReference type="EMBL" id="OQV14112.1"/>
    </source>
</evidence>
<dbReference type="OrthoDB" id="671595at2759"/>
<dbReference type="AlphaFoldDB" id="A0A1W0WG03"/>
<gene>
    <name evidence="3" type="ORF">BV898_11687</name>
</gene>
<dbReference type="Proteomes" id="UP000192578">
    <property type="component" value="Unassembled WGS sequence"/>
</dbReference>
<feature type="region of interest" description="Disordered" evidence="1">
    <location>
        <begin position="62"/>
        <end position="110"/>
    </location>
</feature>
<accession>A0A1W0WG03</accession>
<dbReference type="InterPro" id="IPR023796">
    <property type="entry name" value="Serpin_dom"/>
</dbReference>
<dbReference type="EMBL" id="MTYJ01000110">
    <property type="protein sequence ID" value="OQV14112.1"/>
    <property type="molecule type" value="Genomic_DNA"/>
</dbReference>
<evidence type="ECO:0000259" key="2">
    <source>
        <dbReference type="Pfam" id="PF00079"/>
    </source>
</evidence>
<evidence type="ECO:0000256" key="1">
    <source>
        <dbReference type="SAM" id="MobiDB-lite"/>
    </source>
</evidence>
<sequence>MTGQSPSDTLVTITPSSPLVRLPRCPSRLTFELTISHRRTPCHIHTQSPTVRLAELPSLKIDEDGTFATEPTTVGANQNAGKPNTTPRSAPSSTDSGDKKASPSPGVEDFNANHPFLLAVRHNRSGVFLFSGRIMSP</sequence>
<name>A0A1W0WG03_HYPEX</name>
<dbReference type="PROSITE" id="PS00284">
    <property type="entry name" value="SERPIN"/>
    <property type="match status" value="1"/>
</dbReference>
<proteinExistence type="predicted"/>
<dbReference type="Gene3D" id="2.30.39.10">
    <property type="entry name" value="Alpha-1-antitrypsin, domain 1"/>
    <property type="match status" value="1"/>
</dbReference>
<comment type="caution">
    <text evidence="3">The sequence shown here is derived from an EMBL/GenBank/DDBJ whole genome shotgun (WGS) entry which is preliminary data.</text>
</comment>
<keyword evidence="4" id="KW-1185">Reference proteome</keyword>
<dbReference type="InterPro" id="IPR023795">
    <property type="entry name" value="Serpin_CS"/>
</dbReference>
<dbReference type="Pfam" id="PF00079">
    <property type="entry name" value="Serpin"/>
    <property type="match status" value="1"/>
</dbReference>
<evidence type="ECO:0000313" key="4">
    <source>
        <dbReference type="Proteomes" id="UP000192578"/>
    </source>
</evidence>
<organism evidence="3 4">
    <name type="scientific">Hypsibius exemplaris</name>
    <name type="common">Freshwater tardigrade</name>
    <dbReference type="NCBI Taxonomy" id="2072580"/>
    <lineage>
        <taxon>Eukaryota</taxon>
        <taxon>Metazoa</taxon>
        <taxon>Ecdysozoa</taxon>
        <taxon>Tardigrada</taxon>
        <taxon>Eutardigrada</taxon>
        <taxon>Parachela</taxon>
        <taxon>Hypsibioidea</taxon>
        <taxon>Hypsibiidae</taxon>
        <taxon>Hypsibius</taxon>
    </lineage>
</organism>